<proteinExistence type="predicted"/>
<protein>
    <submittedName>
        <fullName evidence="1">Uncharacterized protein</fullName>
    </submittedName>
</protein>
<name>A0A2T7BLH4_9BACT</name>
<organism evidence="1 2">
    <name type="scientific">Chitinophaga parva</name>
    <dbReference type="NCBI Taxonomy" id="2169414"/>
    <lineage>
        <taxon>Bacteria</taxon>
        <taxon>Pseudomonadati</taxon>
        <taxon>Bacteroidota</taxon>
        <taxon>Chitinophagia</taxon>
        <taxon>Chitinophagales</taxon>
        <taxon>Chitinophagaceae</taxon>
        <taxon>Chitinophaga</taxon>
    </lineage>
</organism>
<dbReference type="AlphaFoldDB" id="A0A2T7BLH4"/>
<dbReference type="EMBL" id="QCYK01000001">
    <property type="protein sequence ID" value="PUZ28534.1"/>
    <property type="molecule type" value="Genomic_DNA"/>
</dbReference>
<gene>
    <name evidence="1" type="ORF">DCC81_03370</name>
</gene>
<comment type="caution">
    <text evidence="1">The sequence shown here is derived from an EMBL/GenBank/DDBJ whole genome shotgun (WGS) entry which is preliminary data.</text>
</comment>
<accession>A0A2T7BLH4</accession>
<keyword evidence="2" id="KW-1185">Reference proteome</keyword>
<reference evidence="1 2" key="1">
    <citation type="submission" date="2018-04" db="EMBL/GenBank/DDBJ databases">
        <title>Chitinophaga fuyangensis sp. nov., isolated from soil in a chemical factory.</title>
        <authorList>
            <person name="Chen K."/>
        </authorList>
    </citation>
    <scope>NUCLEOTIDE SEQUENCE [LARGE SCALE GENOMIC DNA]</scope>
    <source>
        <strain evidence="1 2">LY-1</strain>
    </source>
</reference>
<evidence type="ECO:0000313" key="2">
    <source>
        <dbReference type="Proteomes" id="UP000244450"/>
    </source>
</evidence>
<sequence>MASININNIKKGFMEKKIDLISHRVALYWFEDLQPGAEVFAVATSLVSACIAVEMLLDQMGLRDLWYGQEVTIKDGIFKIVLESDATHWEGWQKVKRLALTSKYRP</sequence>
<evidence type="ECO:0000313" key="1">
    <source>
        <dbReference type="EMBL" id="PUZ28534.1"/>
    </source>
</evidence>
<dbReference type="Proteomes" id="UP000244450">
    <property type="component" value="Unassembled WGS sequence"/>
</dbReference>